<dbReference type="Pfam" id="PF26639">
    <property type="entry name" value="Het-6_barrel"/>
    <property type="match status" value="1"/>
</dbReference>
<dbReference type="Pfam" id="PF06985">
    <property type="entry name" value="HET"/>
    <property type="match status" value="1"/>
</dbReference>
<keyword evidence="3" id="KW-1185">Reference proteome</keyword>
<accession>A0A8H6J541</accession>
<evidence type="ECO:0000313" key="3">
    <source>
        <dbReference type="Proteomes" id="UP000652219"/>
    </source>
</evidence>
<evidence type="ECO:0000313" key="2">
    <source>
        <dbReference type="EMBL" id="KAF6806273.1"/>
    </source>
</evidence>
<dbReference type="PANTHER" id="PTHR24148:SF73">
    <property type="entry name" value="HET DOMAIN PROTEIN (AFU_ORTHOLOGUE AFUA_8G01020)"/>
    <property type="match status" value="1"/>
</dbReference>
<protein>
    <recommendedName>
        <fullName evidence="1">Heterokaryon incompatibility domain-containing protein</fullName>
    </recommendedName>
</protein>
<proteinExistence type="predicted"/>
<gene>
    <name evidence="2" type="ORF">CSOJ01_08932</name>
</gene>
<sequence length="639" mass="71665">MAFRPLKHAEKEIRLLRILPGTWSEAIQLELFVVSLDAKPHYRALSYAWGSATETRRVTFGGQPFEVTTNLFKALRRLRKVAEALEMWVDAICIDQDGHTEKTEQVSLMGEIYAGAFEVIIWLGDALPEAPSSGPLLSVSEGSLDEGRGYASMCEDVERLVTLDSFDTTETEAMAAFSVLRLLADSTTHWDSKRVFALDKQGSFVVVEECARAWDAFMRLMGCSWWTRMWVVQEFVLARESRLVVGNAAVPGTLIAGAYRAYSEHLAPGCCCHRPVAWRWTGGVRDQLLKIRHTAWSLNFARNEYRAATRGEEPASSAAAAARLRKTWWLMRHKVSSDPRDNIYGVLGLVPGVEFFADYAIDKAESFSRATEFLISSENNLMALVGPRMRDAGLPSWAPNLISGAEDRFYQNTTQRIHLGQRFMASKGLHLKYARDGHHLHLWGQRVDTINTVSTPITDRQEAEGLLRWERESGTNSFATSVLSYPAGGSLEDAFCRTIIRDMIISLQEPQSVRQATPEDARCYLAFRQWNAEPDSAERSRIASRRPGFEHFRRSFSVATRQQSFFTTARGFFGLALEPEPGDEVWILAGGTVPFLLRPLPSASGVEGQYSLVGDCFVHGMMYGEQVKNEQPLSHVCLV</sequence>
<dbReference type="EMBL" id="WIGN01000162">
    <property type="protein sequence ID" value="KAF6806273.1"/>
    <property type="molecule type" value="Genomic_DNA"/>
</dbReference>
<reference evidence="2 3" key="1">
    <citation type="journal article" date="2020" name="Phytopathology">
        <title>Genome Sequence Resources of Colletotrichum truncatum, C. plurivorum, C. musicola, and C. sojae: Four Species Pathogenic to Soybean (Glycine max).</title>
        <authorList>
            <person name="Rogerio F."/>
            <person name="Boufleur T.R."/>
            <person name="Ciampi-Guillardi M."/>
            <person name="Sukno S.A."/>
            <person name="Thon M.R."/>
            <person name="Massola Junior N.S."/>
            <person name="Baroncelli R."/>
        </authorList>
    </citation>
    <scope>NUCLEOTIDE SEQUENCE [LARGE SCALE GENOMIC DNA]</scope>
    <source>
        <strain evidence="2 3">LFN0009</strain>
    </source>
</reference>
<dbReference type="InterPro" id="IPR010730">
    <property type="entry name" value="HET"/>
</dbReference>
<comment type="caution">
    <text evidence="2">The sequence shown here is derived from an EMBL/GenBank/DDBJ whole genome shotgun (WGS) entry which is preliminary data.</text>
</comment>
<name>A0A8H6J541_9PEZI</name>
<dbReference type="AlphaFoldDB" id="A0A8H6J541"/>
<feature type="domain" description="Heterokaryon incompatibility" evidence="1">
    <location>
        <begin position="42"/>
        <end position="234"/>
    </location>
</feature>
<dbReference type="Proteomes" id="UP000652219">
    <property type="component" value="Unassembled WGS sequence"/>
</dbReference>
<evidence type="ECO:0000259" key="1">
    <source>
        <dbReference type="Pfam" id="PF06985"/>
    </source>
</evidence>
<dbReference type="PANTHER" id="PTHR24148">
    <property type="entry name" value="ANKYRIN REPEAT DOMAIN-CONTAINING PROTEIN 39 HOMOLOG-RELATED"/>
    <property type="match status" value="1"/>
</dbReference>
<dbReference type="InterPro" id="IPR052895">
    <property type="entry name" value="HetReg/Transcr_Mod"/>
</dbReference>
<organism evidence="2 3">
    <name type="scientific">Colletotrichum sojae</name>
    <dbReference type="NCBI Taxonomy" id="2175907"/>
    <lineage>
        <taxon>Eukaryota</taxon>
        <taxon>Fungi</taxon>
        <taxon>Dikarya</taxon>
        <taxon>Ascomycota</taxon>
        <taxon>Pezizomycotina</taxon>
        <taxon>Sordariomycetes</taxon>
        <taxon>Hypocreomycetidae</taxon>
        <taxon>Glomerellales</taxon>
        <taxon>Glomerellaceae</taxon>
        <taxon>Colletotrichum</taxon>
        <taxon>Colletotrichum orchidearum species complex</taxon>
    </lineage>
</organism>